<keyword evidence="9" id="KW-0998">Cell outer membrane</keyword>
<dbReference type="RefSeq" id="WP_188699243.1">
    <property type="nucleotide sequence ID" value="NZ_BMLS01000010.1"/>
</dbReference>
<evidence type="ECO:0000313" key="14">
    <source>
        <dbReference type="EMBL" id="GGO75189.1"/>
    </source>
</evidence>
<evidence type="ECO:0000256" key="4">
    <source>
        <dbReference type="ARBA" id="ARBA00022692"/>
    </source>
</evidence>
<gene>
    <name evidence="14" type="ORF">GCM10010982_39770</name>
</gene>
<comment type="subcellular location">
    <subcellularLocation>
        <location evidence="1">Cell outer membrane</location>
        <topology evidence="1">Multi-pass membrane protein</topology>
    </subcellularLocation>
</comment>
<dbReference type="GO" id="GO:0015288">
    <property type="term" value="F:porin activity"/>
    <property type="evidence" value="ECO:0007669"/>
    <property type="project" value="UniProtKB-KW"/>
</dbReference>
<dbReference type="Proteomes" id="UP000606935">
    <property type="component" value="Unassembled WGS sequence"/>
</dbReference>
<keyword evidence="8 10" id="KW-0472">Membrane</keyword>
<dbReference type="AlphaFoldDB" id="A0A917Z6B5"/>
<sequence>MKNNSLATALILSLIPALTQANEPSEYEGWVAGFGEYYKVDSDKPLPLGGLDDGTGIGAELGFRFTPNWGARIEWSHLNLDSDSPLIDDSGDRVGIDALYFLDQKQTYVFGGFKHENLQENYRMMNLGLGRHWDLTEKWKLVTEAAAYYDFGQDFKDYSVKLGLAYTFGNKSKPMPASEPVVAQTAAPVVEQPKDSDNDGVNDAQDRCANTPSTDKVDAQGCSIFMEEKVETRLDILFANNSYAVSNPDDAQIQVFAQFMRRFPNTKAVIEGHTSAPGDSAYNQSLSEKRAKAVRQLLIDRYDIDAGRLEAVGYGESRPLDSGNTADAHKRNRRIHATVSAMEKVKVTR</sequence>
<evidence type="ECO:0000256" key="12">
    <source>
        <dbReference type="SAM" id="SignalP"/>
    </source>
</evidence>
<evidence type="ECO:0000256" key="2">
    <source>
        <dbReference type="ARBA" id="ARBA00022448"/>
    </source>
</evidence>
<reference evidence="14" key="2">
    <citation type="submission" date="2020-09" db="EMBL/GenBank/DDBJ databases">
        <authorList>
            <person name="Sun Q."/>
            <person name="Zhou Y."/>
        </authorList>
    </citation>
    <scope>NUCLEOTIDE SEQUENCE</scope>
    <source>
        <strain evidence="14">CGMCC 1.7086</strain>
    </source>
</reference>
<reference evidence="14" key="1">
    <citation type="journal article" date="2014" name="Int. J. Syst. Evol. Microbiol.">
        <title>Complete genome sequence of Corynebacterium casei LMG S-19264T (=DSM 44701T), isolated from a smear-ripened cheese.</title>
        <authorList>
            <consortium name="US DOE Joint Genome Institute (JGI-PGF)"/>
            <person name="Walter F."/>
            <person name="Albersmeier A."/>
            <person name="Kalinowski J."/>
            <person name="Ruckert C."/>
        </authorList>
    </citation>
    <scope>NUCLEOTIDE SEQUENCE</scope>
    <source>
        <strain evidence="14">CGMCC 1.7086</strain>
    </source>
</reference>
<keyword evidence="5 12" id="KW-0732">Signal</keyword>
<dbReference type="CDD" id="cd07185">
    <property type="entry name" value="OmpA_C-like"/>
    <property type="match status" value="1"/>
</dbReference>
<evidence type="ECO:0000256" key="7">
    <source>
        <dbReference type="ARBA" id="ARBA00023114"/>
    </source>
</evidence>
<dbReference type="GO" id="GO:0005509">
    <property type="term" value="F:calcium ion binding"/>
    <property type="evidence" value="ECO:0007669"/>
    <property type="project" value="InterPro"/>
</dbReference>
<dbReference type="Pfam" id="PF00691">
    <property type="entry name" value="OmpA"/>
    <property type="match status" value="1"/>
</dbReference>
<dbReference type="EMBL" id="BMLS01000010">
    <property type="protein sequence ID" value="GGO75189.1"/>
    <property type="molecule type" value="Genomic_DNA"/>
</dbReference>
<dbReference type="GO" id="GO:0046930">
    <property type="term" value="C:pore complex"/>
    <property type="evidence" value="ECO:0007669"/>
    <property type="project" value="UniProtKB-KW"/>
</dbReference>
<accession>A0A917Z6B5</accession>
<dbReference type="InterPro" id="IPR006664">
    <property type="entry name" value="OMP_bac"/>
</dbReference>
<dbReference type="PANTHER" id="PTHR30329">
    <property type="entry name" value="STATOR ELEMENT OF FLAGELLAR MOTOR COMPLEX"/>
    <property type="match status" value="1"/>
</dbReference>
<dbReference type="InterPro" id="IPR036737">
    <property type="entry name" value="OmpA-like_sf"/>
</dbReference>
<dbReference type="Pfam" id="PF13505">
    <property type="entry name" value="OMP_b-brl"/>
    <property type="match status" value="1"/>
</dbReference>
<dbReference type="SUPFAM" id="SSF103088">
    <property type="entry name" value="OmpA-like"/>
    <property type="match status" value="1"/>
</dbReference>
<dbReference type="Gene3D" id="4.10.1080.10">
    <property type="entry name" value="TSP type-3 repeat"/>
    <property type="match status" value="1"/>
</dbReference>
<evidence type="ECO:0000256" key="9">
    <source>
        <dbReference type="ARBA" id="ARBA00023237"/>
    </source>
</evidence>
<dbReference type="SUPFAM" id="SSF56925">
    <property type="entry name" value="OMPA-like"/>
    <property type="match status" value="1"/>
</dbReference>
<organism evidence="14 15">
    <name type="scientific">Bowmanella pacifica</name>
    <dbReference type="NCBI Taxonomy" id="502051"/>
    <lineage>
        <taxon>Bacteria</taxon>
        <taxon>Pseudomonadati</taxon>
        <taxon>Pseudomonadota</taxon>
        <taxon>Gammaproteobacteria</taxon>
        <taxon>Alteromonadales</taxon>
        <taxon>Alteromonadaceae</taxon>
        <taxon>Bowmanella</taxon>
    </lineage>
</organism>
<dbReference type="PRINTS" id="PR01021">
    <property type="entry name" value="OMPADOMAIN"/>
</dbReference>
<evidence type="ECO:0000259" key="13">
    <source>
        <dbReference type="PROSITE" id="PS51123"/>
    </source>
</evidence>
<proteinExistence type="predicted"/>
<keyword evidence="4" id="KW-0812">Transmembrane</keyword>
<keyword evidence="3" id="KW-1134">Transmembrane beta strand</keyword>
<dbReference type="GO" id="GO:0006811">
    <property type="term" value="P:monoatomic ion transport"/>
    <property type="evidence" value="ECO:0007669"/>
    <property type="project" value="UniProtKB-KW"/>
</dbReference>
<dbReference type="InterPro" id="IPR027385">
    <property type="entry name" value="Beta-barrel_OMP"/>
</dbReference>
<name>A0A917Z6B5_9ALTE</name>
<dbReference type="Gene3D" id="3.30.1330.60">
    <property type="entry name" value="OmpA-like domain"/>
    <property type="match status" value="1"/>
</dbReference>
<dbReference type="PANTHER" id="PTHR30329:SF21">
    <property type="entry name" value="LIPOPROTEIN YIAD-RELATED"/>
    <property type="match status" value="1"/>
</dbReference>
<dbReference type="InterPro" id="IPR028974">
    <property type="entry name" value="TSP_type-3_rpt"/>
</dbReference>
<keyword evidence="2" id="KW-0813">Transport</keyword>
<evidence type="ECO:0000256" key="3">
    <source>
        <dbReference type="ARBA" id="ARBA00022452"/>
    </source>
</evidence>
<dbReference type="InterPro" id="IPR006665">
    <property type="entry name" value="OmpA-like"/>
</dbReference>
<feature type="domain" description="OmpA-like" evidence="13">
    <location>
        <begin position="225"/>
        <end position="343"/>
    </location>
</feature>
<feature type="chain" id="PRO_5037230037" evidence="12">
    <location>
        <begin position="22"/>
        <end position="349"/>
    </location>
</feature>
<dbReference type="GO" id="GO:0009279">
    <property type="term" value="C:cell outer membrane"/>
    <property type="evidence" value="ECO:0007669"/>
    <property type="project" value="UniProtKB-SubCell"/>
</dbReference>
<protein>
    <submittedName>
        <fullName evidence="14">Porin</fullName>
    </submittedName>
</protein>
<dbReference type="Gene3D" id="2.40.160.20">
    <property type="match status" value="1"/>
</dbReference>
<keyword evidence="7" id="KW-0626">Porin</keyword>
<feature type="signal peptide" evidence="12">
    <location>
        <begin position="1"/>
        <end position="21"/>
    </location>
</feature>
<evidence type="ECO:0000313" key="15">
    <source>
        <dbReference type="Proteomes" id="UP000606935"/>
    </source>
</evidence>
<dbReference type="PROSITE" id="PS51123">
    <property type="entry name" value="OMPA_2"/>
    <property type="match status" value="1"/>
</dbReference>
<comment type="caution">
    <text evidence="14">The sequence shown here is derived from an EMBL/GenBank/DDBJ whole genome shotgun (WGS) entry which is preliminary data.</text>
</comment>
<feature type="region of interest" description="Disordered" evidence="11">
    <location>
        <begin position="190"/>
        <end position="215"/>
    </location>
</feature>
<evidence type="ECO:0000256" key="5">
    <source>
        <dbReference type="ARBA" id="ARBA00022729"/>
    </source>
</evidence>
<evidence type="ECO:0000256" key="10">
    <source>
        <dbReference type="PROSITE-ProRule" id="PRU00473"/>
    </source>
</evidence>
<dbReference type="InterPro" id="IPR011250">
    <property type="entry name" value="OMP/PagP_B-barrel"/>
</dbReference>
<keyword evidence="6" id="KW-0406">Ion transport</keyword>
<evidence type="ECO:0000256" key="8">
    <source>
        <dbReference type="ARBA" id="ARBA00023136"/>
    </source>
</evidence>
<dbReference type="InterPro" id="IPR050330">
    <property type="entry name" value="Bact_OuterMem_StrucFunc"/>
</dbReference>
<evidence type="ECO:0000256" key="11">
    <source>
        <dbReference type="SAM" id="MobiDB-lite"/>
    </source>
</evidence>
<evidence type="ECO:0000256" key="1">
    <source>
        <dbReference type="ARBA" id="ARBA00004571"/>
    </source>
</evidence>
<evidence type="ECO:0000256" key="6">
    <source>
        <dbReference type="ARBA" id="ARBA00023065"/>
    </source>
</evidence>
<keyword evidence="15" id="KW-1185">Reference proteome</keyword>